<proteinExistence type="inferred from homology"/>
<keyword evidence="3" id="KW-0143">Chaperone</keyword>
<dbReference type="InterPro" id="IPR023335">
    <property type="entry name" value="ATP12_ortho_dom_sf"/>
</dbReference>
<dbReference type="PANTHER" id="PTHR21013:SF10">
    <property type="entry name" value="ATP SYNTHASE MITOCHONDRIAL F1 COMPLEX ASSEMBLY FACTOR 2"/>
    <property type="match status" value="1"/>
</dbReference>
<dbReference type="InterPro" id="IPR011419">
    <property type="entry name" value="ATP12_ATP_synth-F1-assembly"/>
</dbReference>
<comment type="caution">
    <text evidence="4">The sequence shown here is derived from an EMBL/GenBank/DDBJ whole genome shotgun (WGS) entry which is preliminary data.</text>
</comment>
<gene>
    <name evidence="4" type="ORF">ATO10_04097</name>
</gene>
<evidence type="ECO:0000313" key="5">
    <source>
        <dbReference type="Proteomes" id="UP000024836"/>
    </source>
</evidence>
<keyword evidence="5" id="KW-1185">Reference proteome</keyword>
<accession>A0A058ZME0</accession>
<dbReference type="PANTHER" id="PTHR21013">
    <property type="entry name" value="ATP SYNTHASE MITOCHONDRIAL F1 COMPLEX ASSEMBLY FACTOR 2/ATP12 PROTEIN, MITOCHONDRIAL PRECURSOR"/>
    <property type="match status" value="1"/>
</dbReference>
<comment type="similarity">
    <text evidence="1">Belongs to the ATP12 family.</text>
</comment>
<reference evidence="4 5" key="1">
    <citation type="submission" date="2013-04" db="EMBL/GenBank/DDBJ databases">
        <title>Shimia sp. 22II-S11-Z10 Genome Sequencing.</title>
        <authorList>
            <person name="Lai Q."/>
            <person name="Li G."/>
            <person name="Shao Z."/>
        </authorList>
    </citation>
    <scope>NUCLEOTIDE SEQUENCE [LARGE SCALE GENOMIC DNA]</scope>
    <source>
        <strain evidence="5">22II-S11-Z10</strain>
    </source>
</reference>
<dbReference type="EMBL" id="AQQY01000002">
    <property type="protein sequence ID" value="KCV82759.1"/>
    <property type="molecule type" value="Genomic_DNA"/>
</dbReference>
<dbReference type="AlphaFoldDB" id="A0A058ZME0"/>
<dbReference type="eggNOG" id="COG5387">
    <property type="taxonomic scope" value="Bacteria"/>
</dbReference>
<dbReference type="RefSeq" id="WP_035248530.1">
    <property type="nucleotide sequence ID" value="NZ_AQQY01000002.1"/>
</dbReference>
<dbReference type="PATRIC" id="fig|1461693.3.peg.837"/>
<dbReference type="Gene3D" id="1.10.3580.10">
    <property type="entry name" value="ATP12 ATPase"/>
    <property type="match status" value="1"/>
</dbReference>
<dbReference type="Proteomes" id="UP000024836">
    <property type="component" value="Unassembled WGS sequence"/>
</dbReference>
<evidence type="ECO:0000256" key="1">
    <source>
        <dbReference type="ARBA" id="ARBA00008231"/>
    </source>
</evidence>
<dbReference type="OrthoDB" id="9797825at2"/>
<evidence type="ECO:0000256" key="2">
    <source>
        <dbReference type="ARBA" id="ARBA00022946"/>
    </source>
</evidence>
<dbReference type="Pfam" id="PF07542">
    <property type="entry name" value="ATP12"/>
    <property type="match status" value="1"/>
</dbReference>
<name>A0A058ZME0_9RHOB</name>
<organism evidence="4 5">
    <name type="scientific">Actibacterium atlanticum</name>
    <dbReference type="NCBI Taxonomy" id="1461693"/>
    <lineage>
        <taxon>Bacteria</taxon>
        <taxon>Pseudomonadati</taxon>
        <taxon>Pseudomonadota</taxon>
        <taxon>Alphaproteobacteria</taxon>
        <taxon>Rhodobacterales</taxon>
        <taxon>Roseobacteraceae</taxon>
        <taxon>Actibacterium</taxon>
    </lineage>
</organism>
<protein>
    <submittedName>
        <fullName evidence="4">ATP12 ATPase</fullName>
    </submittedName>
</protein>
<dbReference type="SUPFAM" id="SSF160909">
    <property type="entry name" value="ATP12-like"/>
    <property type="match status" value="1"/>
</dbReference>
<evidence type="ECO:0000313" key="4">
    <source>
        <dbReference type="EMBL" id="KCV82759.1"/>
    </source>
</evidence>
<keyword evidence="2" id="KW-0809">Transit peptide</keyword>
<evidence type="ECO:0000256" key="3">
    <source>
        <dbReference type="ARBA" id="ARBA00023186"/>
    </source>
</evidence>
<dbReference type="STRING" id="1461693.ATO10_04097"/>
<dbReference type="GO" id="GO:0043461">
    <property type="term" value="P:proton-transporting ATP synthase complex assembly"/>
    <property type="evidence" value="ECO:0007669"/>
    <property type="project" value="InterPro"/>
</dbReference>
<sequence length="241" mass="26307">MSDWKAKRFWEKADATQVEGGFSVTLDGRAIKTPAKSPLVMPSMAMALAVAKEWGAQEDQIDPRTMPVTRSANAAIDKVTPQFAEVADLIAAYGGSDLLCYRADGPDTLVKRQKDRWDPLLERAKQEFEAPLNVTSGVIPVAQPEDSLANLSKQVHAQTPFQLAGLHDLVSISGSLILGLAATRGWADLDELWGLSRIDETWQEEQWGEDEEATALAESKRLEFLHAASFYELANPNAGAA</sequence>
<dbReference type="Gene3D" id="3.30.2180.10">
    <property type="entry name" value="ATP12-like"/>
    <property type="match status" value="1"/>
</dbReference>
<dbReference type="InterPro" id="IPR042272">
    <property type="entry name" value="ATP12_ATP_synth-F1-assembly_N"/>
</dbReference>